<feature type="transmembrane region" description="Helical" evidence="2">
    <location>
        <begin position="20"/>
        <end position="40"/>
    </location>
</feature>
<organism evidence="3 4">
    <name type="scientific">Streptomyces venezuelae (strain ATCC 10712 / CBS 650.69 / DSM 40230 / JCM 4526 / NBRC 13096 / PD 04745)</name>
    <dbReference type="NCBI Taxonomy" id="953739"/>
    <lineage>
        <taxon>Bacteria</taxon>
        <taxon>Bacillati</taxon>
        <taxon>Actinomycetota</taxon>
        <taxon>Actinomycetes</taxon>
        <taxon>Kitasatosporales</taxon>
        <taxon>Streptomycetaceae</taxon>
        <taxon>Streptomyces</taxon>
    </lineage>
</organism>
<dbReference type="GeneID" id="51865199"/>
<name>F2RLG4_STRVP</name>
<proteinExistence type="predicted"/>
<dbReference type="RefSeq" id="WP_015035824.1">
    <property type="nucleotide sequence ID" value="NC_018750.1"/>
</dbReference>
<keyword evidence="4" id="KW-1185">Reference proteome</keyword>
<evidence type="ECO:0000313" key="3">
    <source>
        <dbReference type="EMBL" id="CCA57923.1"/>
    </source>
</evidence>
<dbReference type="HOGENOM" id="CLU_105428_0_0_11"/>
<gene>
    <name evidence="3" type="ordered locus">SVEN_4637</name>
</gene>
<dbReference type="eggNOG" id="ENOG5033X9P">
    <property type="taxonomic scope" value="Bacteria"/>
</dbReference>
<dbReference type="EMBL" id="FR845719">
    <property type="protein sequence ID" value="CCA57923.1"/>
    <property type="molecule type" value="Genomic_DNA"/>
</dbReference>
<evidence type="ECO:0000256" key="2">
    <source>
        <dbReference type="SAM" id="Phobius"/>
    </source>
</evidence>
<dbReference type="PATRIC" id="fig|953739.5.peg.7142"/>
<keyword evidence="2" id="KW-0812">Transmembrane</keyword>
<accession>F2RLG4</accession>
<dbReference type="KEGG" id="sve:SVEN_4637"/>
<protein>
    <recommendedName>
        <fullName evidence="5">Lipopolysaccharide biosynthesis protein</fullName>
    </recommendedName>
</protein>
<dbReference type="AlphaFoldDB" id="F2RLG4"/>
<keyword evidence="2" id="KW-1133">Transmembrane helix</keyword>
<evidence type="ECO:0000313" key="4">
    <source>
        <dbReference type="Proteomes" id="UP000006854"/>
    </source>
</evidence>
<sequence length="232" mass="22917">MNTTPRRALLPARLRTPGRWAVLPAAVLAGAVLGGGYGALKTPQYAATSYVIVVPAEKSDPAAALGFAQAYGRVATDIAVTGDAQVWAGVTADTLRSSVQAATSPDAPMISITAQAEKPAKAVSMADGVARALVLNSSHVAGSTGVKVVQFSRATKPTAPVSPSAPLSALVGGCAGGLLGGLALLVRPKRAASRGEARHSRQAPATPAATAPAAGSASVPAPAPAAHQPEAV</sequence>
<feature type="transmembrane region" description="Helical" evidence="2">
    <location>
        <begin position="167"/>
        <end position="186"/>
    </location>
</feature>
<evidence type="ECO:0000256" key="1">
    <source>
        <dbReference type="SAM" id="MobiDB-lite"/>
    </source>
</evidence>
<feature type="region of interest" description="Disordered" evidence="1">
    <location>
        <begin position="193"/>
        <end position="232"/>
    </location>
</feature>
<dbReference type="OrthoDB" id="3872739at2"/>
<keyword evidence="2" id="KW-0472">Membrane</keyword>
<dbReference type="STRING" id="953739.SVEN_4637"/>
<feature type="compositionally biased region" description="Low complexity" evidence="1">
    <location>
        <begin position="203"/>
        <end position="226"/>
    </location>
</feature>
<dbReference type="Proteomes" id="UP000006854">
    <property type="component" value="Chromosome"/>
</dbReference>
<evidence type="ECO:0008006" key="5">
    <source>
        <dbReference type="Google" id="ProtNLM"/>
    </source>
</evidence>
<reference evidence="3 4" key="1">
    <citation type="journal article" date="2011" name="BMC Genomics">
        <title>Genome-wide analysis of the role of GlnR in Streptomyces venezuelae provides new insights into global nitrogen regulation in actinomycetes.</title>
        <authorList>
            <person name="Pullan S.T."/>
            <person name="Bibb M.J."/>
            <person name="Merrick M."/>
        </authorList>
    </citation>
    <scope>NUCLEOTIDE SEQUENCE [LARGE SCALE GENOMIC DNA]</scope>
    <source>
        <strain evidence="4">ATCC 10712 / CBS 650.69 / DSM 40230 / JCM 4526 / NBRC 13096 / PD 04745</strain>
    </source>
</reference>